<dbReference type="InterPro" id="IPR005560">
    <property type="entry name" value="Csp_YhjQ"/>
</dbReference>
<dbReference type="Proteomes" id="UP000074108">
    <property type="component" value="Unassembled WGS sequence"/>
</dbReference>
<sequence length="111" mass="12904">MRTEAYPYEQLITTLHQCMTACNRCYDACLEEDDLTMMRYCIRVDRECSDMCSLFEQALTRNTPFIKELANACMEICYACAEECKKHDHDHCQACADACMKCVEECKKVLN</sequence>
<keyword evidence="2" id="KW-1185">Reference proteome</keyword>
<dbReference type="InterPro" id="IPR044543">
    <property type="entry name" value="YHJQ-like"/>
</dbReference>
<proteinExistence type="predicted"/>
<dbReference type="PANTHER" id="PTHR37310:SF1">
    <property type="entry name" value="CYTOPLASMIC PROTEIN"/>
    <property type="match status" value="1"/>
</dbReference>
<name>A0A147KB00_9BACI</name>
<dbReference type="Pfam" id="PF03860">
    <property type="entry name" value="Csp"/>
    <property type="match status" value="1"/>
</dbReference>
<comment type="caution">
    <text evidence="1">The sequence shown here is derived from an EMBL/GenBank/DDBJ whole genome shotgun (WGS) entry which is preliminary data.</text>
</comment>
<evidence type="ECO:0000313" key="2">
    <source>
        <dbReference type="Proteomes" id="UP000074108"/>
    </source>
</evidence>
<protein>
    <submittedName>
        <fullName evidence="1">Ferredoxin</fullName>
    </submittedName>
</protein>
<dbReference type="CDD" id="cd08026">
    <property type="entry name" value="DUF326"/>
    <property type="match status" value="1"/>
</dbReference>
<dbReference type="AlphaFoldDB" id="A0A147KB00"/>
<gene>
    <name evidence="1" type="ORF">Q75_03510</name>
</gene>
<organism evidence="1 2">
    <name type="scientific">Bacillus coahuilensis p1.1.43</name>
    <dbReference type="NCBI Taxonomy" id="1150625"/>
    <lineage>
        <taxon>Bacteria</taxon>
        <taxon>Bacillati</taxon>
        <taxon>Bacillota</taxon>
        <taxon>Bacilli</taxon>
        <taxon>Bacillales</taxon>
        <taxon>Bacillaceae</taxon>
        <taxon>Bacillus</taxon>
    </lineage>
</organism>
<evidence type="ECO:0000313" key="1">
    <source>
        <dbReference type="EMBL" id="KUP07958.1"/>
    </source>
</evidence>
<dbReference type="EMBL" id="LDYG01000019">
    <property type="protein sequence ID" value="KUP07958.1"/>
    <property type="molecule type" value="Genomic_DNA"/>
</dbReference>
<accession>A0A147KB00</accession>
<dbReference type="Gene3D" id="1.20.1270.360">
    <property type="match status" value="1"/>
</dbReference>
<dbReference type="STRING" id="1150625.Q75_03510"/>
<dbReference type="PATRIC" id="fig|1150625.3.peg.735"/>
<dbReference type="PANTHER" id="PTHR37310">
    <property type="entry name" value="CYTOPLASMIC PROTEIN-RELATED"/>
    <property type="match status" value="1"/>
</dbReference>
<reference evidence="1 2" key="1">
    <citation type="journal article" date="2016" name="Front. Microbiol.">
        <title>Microevolution Analysis of Bacillus coahuilensis Unveils Differences in Phosphorus Acquisition Strategies and Their Regulation.</title>
        <authorList>
            <person name="Gomez-Lunar Z."/>
            <person name="Hernandez-Gonzalez I."/>
            <person name="Rodriguez-Torres M.D."/>
            <person name="Souza V."/>
            <person name="Olmedo-Alvarez G."/>
        </authorList>
    </citation>
    <scope>NUCLEOTIDE SEQUENCE [LARGE SCALE GENOMIC DNA]</scope>
    <source>
        <strain evidence="2">p1.1.43</strain>
    </source>
</reference>